<dbReference type="AlphaFoldDB" id="A0A2P8ECB2"/>
<gene>
    <name evidence="1" type="ORF">CLV48_10118</name>
</gene>
<dbReference type="Proteomes" id="UP000240708">
    <property type="component" value="Unassembled WGS sequence"/>
</dbReference>
<name>A0A2P8ECB2_9BACT</name>
<protein>
    <submittedName>
        <fullName evidence="1">Uncharacterized protein</fullName>
    </submittedName>
</protein>
<accession>A0A2P8ECB2</accession>
<keyword evidence="2" id="KW-1185">Reference proteome</keyword>
<dbReference type="EMBL" id="PYGF01000001">
    <property type="protein sequence ID" value="PSL07091.1"/>
    <property type="molecule type" value="Genomic_DNA"/>
</dbReference>
<dbReference type="PROSITE" id="PS51257">
    <property type="entry name" value="PROKAR_LIPOPROTEIN"/>
    <property type="match status" value="1"/>
</dbReference>
<comment type="caution">
    <text evidence="1">The sequence shown here is derived from an EMBL/GenBank/DDBJ whole genome shotgun (WGS) entry which is preliminary data.</text>
</comment>
<dbReference type="OrthoDB" id="837025at2"/>
<evidence type="ECO:0000313" key="2">
    <source>
        <dbReference type="Proteomes" id="UP000240708"/>
    </source>
</evidence>
<proteinExistence type="predicted"/>
<evidence type="ECO:0000313" key="1">
    <source>
        <dbReference type="EMBL" id="PSL07091.1"/>
    </source>
</evidence>
<reference evidence="1 2" key="1">
    <citation type="submission" date="2018-03" db="EMBL/GenBank/DDBJ databases">
        <title>Genomic Encyclopedia of Archaeal and Bacterial Type Strains, Phase II (KMG-II): from individual species to whole genera.</title>
        <authorList>
            <person name="Goeker M."/>
        </authorList>
    </citation>
    <scope>NUCLEOTIDE SEQUENCE [LARGE SCALE GENOMIC DNA]</scope>
    <source>
        <strain evidence="1 2">DSM 28057</strain>
    </source>
</reference>
<dbReference type="RefSeq" id="WP_106565232.1">
    <property type="nucleotide sequence ID" value="NZ_JAUVYL010000048.1"/>
</dbReference>
<sequence>MNALRNYLVLLLIFLVFSSCEKDNRPDFYYRFKFEGVQREFKATSEADIIFIDTPSGLKLATFTMVSGKDTKKNSMVIGLRYTGDLERTYEMQNPIMVNGVLAPTLTFVYYDENGRAYLASLLQSENLGARDDGKLTFTDLTVEGAYGTFEAIVFDPLESTSELSARKAFKITDGEFFLPMVASIRTE</sequence>
<organism evidence="1 2">
    <name type="scientific">Cecembia rubra</name>
    <dbReference type="NCBI Taxonomy" id="1485585"/>
    <lineage>
        <taxon>Bacteria</taxon>
        <taxon>Pseudomonadati</taxon>
        <taxon>Bacteroidota</taxon>
        <taxon>Cytophagia</taxon>
        <taxon>Cytophagales</taxon>
        <taxon>Cyclobacteriaceae</taxon>
        <taxon>Cecembia</taxon>
    </lineage>
</organism>